<evidence type="ECO:0000256" key="7">
    <source>
        <dbReference type="ARBA" id="ARBA00022763"/>
    </source>
</evidence>
<evidence type="ECO:0000256" key="16">
    <source>
        <dbReference type="SAM" id="MobiDB-lite"/>
    </source>
</evidence>
<evidence type="ECO:0000256" key="4">
    <source>
        <dbReference type="ARBA" id="ARBA00019437"/>
    </source>
</evidence>
<dbReference type="InterPro" id="IPR036465">
    <property type="entry name" value="vWFA_dom_sf"/>
</dbReference>
<evidence type="ECO:0000256" key="12">
    <source>
        <dbReference type="ARBA" id="ARBA00023242"/>
    </source>
</evidence>
<evidence type="ECO:0000256" key="10">
    <source>
        <dbReference type="ARBA" id="ARBA00022853"/>
    </source>
</evidence>
<evidence type="ECO:0000313" key="17">
    <source>
        <dbReference type="EMBL" id="KAF7269391.1"/>
    </source>
</evidence>
<keyword evidence="6" id="KW-0132">Cell division</keyword>
<proteinExistence type="inferred from homology"/>
<dbReference type="EMBL" id="JAACXV010014231">
    <property type="protein sequence ID" value="KAF7269391.1"/>
    <property type="molecule type" value="Genomic_DNA"/>
</dbReference>
<dbReference type="GO" id="GO:0070531">
    <property type="term" value="C:BRCA1-A complex"/>
    <property type="evidence" value="ECO:0007669"/>
    <property type="project" value="InterPro"/>
</dbReference>
<gene>
    <name evidence="17" type="ORF">GWI33_017574</name>
</gene>
<evidence type="ECO:0000256" key="14">
    <source>
        <dbReference type="ARBA" id="ARBA00030984"/>
    </source>
</evidence>
<dbReference type="AlphaFoldDB" id="A0A834HZI3"/>
<dbReference type="Gene3D" id="3.40.50.410">
    <property type="entry name" value="von Willebrand factor, type A domain"/>
    <property type="match status" value="1"/>
</dbReference>
<dbReference type="GO" id="GO:0006302">
    <property type="term" value="P:double-strand break repair"/>
    <property type="evidence" value="ECO:0007669"/>
    <property type="project" value="TreeGrafter"/>
</dbReference>
<dbReference type="GO" id="GO:0070552">
    <property type="term" value="C:BRISC complex"/>
    <property type="evidence" value="ECO:0007669"/>
    <property type="project" value="InterPro"/>
</dbReference>
<dbReference type="GO" id="GO:0051301">
    <property type="term" value="P:cell division"/>
    <property type="evidence" value="ECO:0007669"/>
    <property type="project" value="UniProtKB-KW"/>
</dbReference>
<evidence type="ECO:0000256" key="9">
    <source>
        <dbReference type="ARBA" id="ARBA00022786"/>
    </source>
</evidence>
<dbReference type="GO" id="GO:0007095">
    <property type="term" value="P:mitotic G2 DNA damage checkpoint signaling"/>
    <property type="evidence" value="ECO:0007669"/>
    <property type="project" value="TreeGrafter"/>
</dbReference>
<accession>A0A834HZI3</accession>
<keyword evidence="8" id="KW-0498">Mitosis</keyword>
<dbReference type="PANTHER" id="PTHR15660">
    <property type="entry name" value="BRISC AND BRCA1-A COMPLEX MEMBER 1"/>
    <property type="match status" value="1"/>
</dbReference>
<dbReference type="PANTHER" id="PTHR15660:SF1">
    <property type="entry name" value="BRISC AND BRCA1-A COMPLEX MEMBER 1"/>
    <property type="match status" value="1"/>
</dbReference>
<dbReference type="GO" id="GO:0006325">
    <property type="term" value="P:chromatin organization"/>
    <property type="evidence" value="ECO:0007669"/>
    <property type="project" value="UniProtKB-KW"/>
</dbReference>
<evidence type="ECO:0000256" key="8">
    <source>
        <dbReference type="ARBA" id="ARBA00022776"/>
    </source>
</evidence>
<dbReference type="InterPro" id="IPR026126">
    <property type="entry name" value="BABAM1"/>
</dbReference>
<evidence type="ECO:0000256" key="11">
    <source>
        <dbReference type="ARBA" id="ARBA00023204"/>
    </source>
</evidence>
<dbReference type="OrthoDB" id="547311at2759"/>
<evidence type="ECO:0000256" key="15">
    <source>
        <dbReference type="ARBA" id="ARBA00031038"/>
    </source>
</evidence>
<dbReference type="GO" id="GO:0016604">
    <property type="term" value="C:nuclear body"/>
    <property type="evidence" value="ECO:0007669"/>
    <property type="project" value="TreeGrafter"/>
</dbReference>
<evidence type="ECO:0000256" key="5">
    <source>
        <dbReference type="ARBA" id="ARBA00022490"/>
    </source>
</evidence>
<dbReference type="GO" id="GO:0005737">
    <property type="term" value="C:cytoplasm"/>
    <property type="evidence" value="ECO:0007669"/>
    <property type="project" value="UniProtKB-SubCell"/>
</dbReference>
<evidence type="ECO:0000256" key="13">
    <source>
        <dbReference type="ARBA" id="ARBA00023306"/>
    </source>
</evidence>
<sequence>MPNKKKRNTRSQDISRNISKEENNIKKDPGHGSLTQSMEKLRVDTELPTTSEAIPKDLELMPTQITANNKQEDKTCNAVEEEVPGLCTEYDLPNANTREQIVLVIDRVQDENYSPFIANNKAFTPLSMFKKAIEIFIKLKLRINPLHEFSIIVMGESRSQMLCSFTNDLRKLLYYLDSINECETEDSFNMNTVFDFIVNEELPVPTAPGLPPSRTLRAIIFYGRSYTIPKITMTEKITNYLNNPYFTCDILMTHEPVEISNNCNKIFEVLQNFDTKGRAYFFPVCRDVRKLHTSMGKLLSHPLQRPIQKLIKS</sequence>
<evidence type="ECO:0000256" key="2">
    <source>
        <dbReference type="ARBA" id="ARBA00004496"/>
    </source>
</evidence>
<keyword evidence="18" id="KW-1185">Reference proteome</keyword>
<evidence type="ECO:0000313" key="18">
    <source>
        <dbReference type="Proteomes" id="UP000625711"/>
    </source>
</evidence>
<keyword evidence="12" id="KW-0539">Nucleus</keyword>
<name>A0A834HZI3_RHYFE</name>
<evidence type="ECO:0000256" key="3">
    <source>
        <dbReference type="ARBA" id="ARBA00010809"/>
    </source>
</evidence>
<keyword evidence="5" id="KW-0963">Cytoplasm</keyword>
<keyword evidence="7" id="KW-0227">DNA damage</keyword>
<protein>
    <recommendedName>
        <fullName evidence="4">BRISC and BRCA1-A complex member 1</fullName>
    </recommendedName>
    <alternativeName>
        <fullName evidence="14">Mediator of RAP80 interactions and targeting subunit of 40 kDa</fullName>
    </alternativeName>
    <alternativeName>
        <fullName evidence="15">New component of the BRCA1-A complex</fullName>
    </alternativeName>
</protein>
<feature type="region of interest" description="Disordered" evidence="16">
    <location>
        <begin position="1"/>
        <end position="40"/>
    </location>
</feature>
<comment type="subcellular location">
    <subcellularLocation>
        <location evidence="2">Cytoplasm</location>
    </subcellularLocation>
    <subcellularLocation>
        <location evidence="1">Nucleus</location>
    </subcellularLocation>
</comment>
<keyword evidence="13" id="KW-0131">Cell cycle</keyword>
<feature type="compositionally biased region" description="Basic and acidic residues" evidence="16">
    <location>
        <begin position="18"/>
        <end position="30"/>
    </location>
</feature>
<keyword evidence="10" id="KW-0156">Chromatin regulator</keyword>
<reference evidence="17" key="1">
    <citation type="submission" date="2020-08" db="EMBL/GenBank/DDBJ databases">
        <title>Genome sequencing and assembly of the red palm weevil Rhynchophorus ferrugineus.</title>
        <authorList>
            <person name="Dias G.B."/>
            <person name="Bergman C.M."/>
            <person name="Manee M."/>
        </authorList>
    </citation>
    <scope>NUCLEOTIDE SEQUENCE</scope>
    <source>
        <strain evidence="17">AA-2017</strain>
        <tissue evidence="17">Whole larva</tissue>
    </source>
</reference>
<dbReference type="CDD" id="cd21502">
    <property type="entry name" value="vWA_BABAM1"/>
    <property type="match status" value="1"/>
</dbReference>
<keyword evidence="11" id="KW-0234">DNA repair</keyword>
<dbReference type="GO" id="GO:0045739">
    <property type="term" value="P:positive regulation of DNA repair"/>
    <property type="evidence" value="ECO:0007669"/>
    <property type="project" value="InterPro"/>
</dbReference>
<comment type="caution">
    <text evidence="17">The sequence shown here is derived from an EMBL/GenBank/DDBJ whole genome shotgun (WGS) entry which is preliminary data.</text>
</comment>
<evidence type="ECO:0000256" key="6">
    <source>
        <dbReference type="ARBA" id="ARBA00022618"/>
    </source>
</evidence>
<keyword evidence="9" id="KW-0833">Ubl conjugation pathway</keyword>
<evidence type="ECO:0000256" key="1">
    <source>
        <dbReference type="ARBA" id="ARBA00004123"/>
    </source>
</evidence>
<dbReference type="Proteomes" id="UP000625711">
    <property type="component" value="Unassembled WGS sequence"/>
</dbReference>
<organism evidence="17 18">
    <name type="scientific">Rhynchophorus ferrugineus</name>
    <name type="common">Red palm weevil</name>
    <name type="synonym">Curculio ferrugineus</name>
    <dbReference type="NCBI Taxonomy" id="354439"/>
    <lineage>
        <taxon>Eukaryota</taxon>
        <taxon>Metazoa</taxon>
        <taxon>Ecdysozoa</taxon>
        <taxon>Arthropoda</taxon>
        <taxon>Hexapoda</taxon>
        <taxon>Insecta</taxon>
        <taxon>Pterygota</taxon>
        <taxon>Neoptera</taxon>
        <taxon>Endopterygota</taxon>
        <taxon>Coleoptera</taxon>
        <taxon>Polyphaga</taxon>
        <taxon>Cucujiformia</taxon>
        <taxon>Curculionidae</taxon>
        <taxon>Dryophthorinae</taxon>
        <taxon>Rhynchophorus</taxon>
    </lineage>
</organism>
<comment type="similarity">
    <text evidence="3">Belongs to the BABAM1 family.</text>
</comment>